<dbReference type="EMBL" id="JBHSRS010000005">
    <property type="protein sequence ID" value="MFC6280181.1"/>
    <property type="molecule type" value="Genomic_DNA"/>
</dbReference>
<dbReference type="PANTHER" id="PTHR43130:SF3">
    <property type="entry name" value="HTH-TYPE TRANSCRIPTIONAL REGULATOR RV1931C"/>
    <property type="match status" value="1"/>
</dbReference>
<dbReference type="InterPro" id="IPR029062">
    <property type="entry name" value="Class_I_gatase-like"/>
</dbReference>
<dbReference type="Gene3D" id="3.40.50.880">
    <property type="match status" value="1"/>
</dbReference>
<dbReference type="InterPro" id="IPR002818">
    <property type="entry name" value="DJ-1/PfpI"/>
</dbReference>
<dbReference type="SUPFAM" id="SSF46689">
    <property type="entry name" value="Homeodomain-like"/>
    <property type="match status" value="1"/>
</dbReference>
<dbReference type="PROSITE" id="PS01124">
    <property type="entry name" value="HTH_ARAC_FAMILY_2"/>
    <property type="match status" value="1"/>
</dbReference>
<evidence type="ECO:0000259" key="3">
    <source>
        <dbReference type="PROSITE" id="PS01124"/>
    </source>
</evidence>
<keyword evidence="1" id="KW-0805">Transcription regulation</keyword>
<dbReference type="Gene3D" id="1.10.10.60">
    <property type="entry name" value="Homeodomain-like"/>
    <property type="match status" value="1"/>
</dbReference>
<sequence>MTDFTILLLPGAYASSVAATLDVLQAAAALAPRLKLARPTWRVLSASGGSVPLSSGIQVGTTALPKRHGPNAGTWIIPGLGLDSPGAITKGLASADAQRLVRAVASHAALGGRVAASCSAVFLLQAAGLLPGRRVTTSWWLAAELQRMEPLCIVDANRMVCADGPLSTAGAAFAQTDLMLHLLRVQFGVALADAVGRILLIDGRQAQAPFVVPAMLSNGNELVARLVKRIESALPHPPSVQALAQEFAMSQRTLSRHVKEATGKSTMALVQSVRLNRARMLIESSRMSIDRVAGQVGYEDATALRRLMRKVTGANPSRYRTAGLKADF</sequence>
<name>A0ABW1TRF5_9BURK</name>
<proteinExistence type="predicted"/>
<evidence type="ECO:0000256" key="2">
    <source>
        <dbReference type="ARBA" id="ARBA00023163"/>
    </source>
</evidence>
<dbReference type="Pfam" id="PF12833">
    <property type="entry name" value="HTH_18"/>
    <property type="match status" value="1"/>
</dbReference>
<keyword evidence="5" id="KW-1185">Reference proteome</keyword>
<dbReference type="InterPro" id="IPR009057">
    <property type="entry name" value="Homeodomain-like_sf"/>
</dbReference>
<protein>
    <submittedName>
        <fullName evidence="4">GlxA family transcriptional regulator</fullName>
    </submittedName>
</protein>
<evidence type="ECO:0000313" key="5">
    <source>
        <dbReference type="Proteomes" id="UP001596270"/>
    </source>
</evidence>
<accession>A0ABW1TRF5</accession>
<reference evidence="5" key="1">
    <citation type="journal article" date="2019" name="Int. J. Syst. Evol. Microbiol.">
        <title>The Global Catalogue of Microorganisms (GCM) 10K type strain sequencing project: providing services to taxonomists for standard genome sequencing and annotation.</title>
        <authorList>
            <consortium name="The Broad Institute Genomics Platform"/>
            <consortium name="The Broad Institute Genome Sequencing Center for Infectious Disease"/>
            <person name="Wu L."/>
            <person name="Ma J."/>
        </authorList>
    </citation>
    <scope>NUCLEOTIDE SEQUENCE [LARGE SCALE GENOMIC DNA]</scope>
    <source>
        <strain evidence="5">CCUG 39402</strain>
    </source>
</reference>
<dbReference type="RefSeq" id="WP_371434521.1">
    <property type="nucleotide sequence ID" value="NZ_JBHSRS010000005.1"/>
</dbReference>
<evidence type="ECO:0000256" key="1">
    <source>
        <dbReference type="ARBA" id="ARBA00023015"/>
    </source>
</evidence>
<comment type="caution">
    <text evidence="4">The sequence shown here is derived from an EMBL/GenBank/DDBJ whole genome shotgun (WGS) entry which is preliminary data.</text>
</comment>
<organism evidence="4 5">
    <name type="scientific">Polaromonas aquatica</name>
    <dbReference type="NCBI Taxonomy" id="332657"/>
    <lineage>
        <taxon>Bacteria</taxon>
        <taxon>Pseudomonadati</taxon>
        <taxon>Pseudomonadota</taxon>
        <taxon>Betaproteobacteria</taxon>
        <taxon>Burkholderiales</taxon>
        <taxon>Comamonadaceae</taxon>
        <taxon>Polaromonas</taxon>
    </lineage>
</organism>
<dbReference type="Pfam" id="PF01965">
    <property type="entry name" value="DJ-1_PfpI"/>
    <property type="match status" value="1"/>
</dbReference>
<dbReference type="SMART" id="SM00342">
    <property type="entry name" value="HTH_ARAC"/>
    <property type="match status" value="1"/>
</dbReference>
<dbReference type="InterPro" id="IPR018060">
    <property type="entry name" value="HTH_AraC"/>
</dbReference>
<dbReference type="Proteomes" id="UP001596270">
    <property type="component" value="Unassembled WGS sequence"/>
</dbReference>
<evidence type="ECO:0000313" key="4">
    <source>
        <dbReference type="EMBL" id="MFC6280181.1"/>
    </source>
</evidence>
<gene>
    <name evidence="4" type="ORF">ACFQND_02920</name>
</gene>
<feature type="domain" description="HTH araC/xylS-type" evidence="3">
    <location>
        <begin position="224"/>
        <end position="322"/>
    </location>
</feature>
<dbReference type="InterPro" id="IPR052158">
    <property type="entry name" value="INH-QAR"/>
</dbReference>
<dbReference type="PANTHER" id="PTHR43130">
    <property type="entry name" value="ARAC-FAMILY TRANSCRIPTIONAL REGULATOR"/>
    <property type="match status" value="1"/>
</dbReference>
<keyword evidence="2" id="KW-0804">Transcription</keyword>
<dbReference type="SUPFAM" id="SSF52317">
    <property type="entry name" value="Class I glutamine amidotransferase-like"/>
    <property type="match status" value="1"/>
</dbReference>